<dbReference type="Proteomes" id="UP000247702">
    <property type="component" value="Unassembled WGS sequence"/>
</dbReference>
<name>A0A2Z6QFB3_9GLOM</name>
<dbReference type="EMBL" id="BEXD01000025">
    <property type="protein sequence ID" value="GBB83461.1"/>
    <property type="molecule type" value="Genomic_DNA"/>
</dbReference>
<dbReference type="AlphaFoldDB" id="A0A2Z6QFB3"/>
<protein>
    <submittedName>
        <fullName evidence="2">Uncharacterized protein</fullName>
    </submittedName>
</protein>
<organism evidence="2 3">
    <name type="scientific">Rhizophagus clarus</name>
    <dbReference type="NCBI Taxonomy" id="94130"/>
    <lineage>
        <taxon>Eukaryota</taxon>
        <taxon>Fungi</taxon>
        <taxon>Fungi incertae sedis</taxon>
        <taxon>Mucoromycota</taxon>
        <taxon>Glomeromycotina</taxon>
        <taxon>Glomeromycetes</taxon>
        <taxon>Glomerales</taxon>
        <taxon>Glomeraceae</taxon>
        <taxon>Rhizophagus</taxon>
    </lineage>
</organism>
<comment type="caution">
    <text evidence="2">The sequence shown here is derived from an EMBL/GenBank/DDBJ whole genome shotgun (WGS) entry which is preliminary data.</text>
</comment>
<keyword evidence="3" id="KW-1185">Reference proteome</keyword>
<reference evidence="2 3" key="1">
    <citation type="submission" date="2017-11" db="EMBL/GenBank/DDBJ databases">
        <title>The genome of Rhizophagus clarus HR1 reveals common genetic basis of auxotrophy among arbuscular mycorrhizal fungi.</title>
        <authorList>
            <person name="Kobayashi Y."/>
        </authorList>
    </citation>
    <scope>NUCLEOTIDE SEQUENCE [LARGE SCALE GENOMIC DNA]</scope>
    <source>
        <strain evidence="2 3">HR1</strain>
    </source>
</reference>
<evidence type="ECO:0000256" key="1">
    <source>
        <dbReference type="SAM" id="MobiDB-lite"/>
    </source>
</evidence>
<accession>A0A2Z6QFB3</accession>
<evidence type="ECO:0000313" key="3">
    <source>
        <dbReference type="Proteomes" id="UP000247702"/>
    </source>
</evidence>
<feature type="region of interest" description="Disordered" evidence="1">
    <location>
        <begin position="38"/>
        <end position="73"/>
    </location>
</feature>
<feature type="compositionally biased region" description="Basic and acidic residues" evidence="1">
    <location>
        <begin position="55"/>
        <end position="73"/>
    </location>
</feature>
<gene>
    <name evidence="2" type="ORF">RclHR1_01020002</name>
</gene>
<proteinExistence type="predicted"/>
<sequence length="73" mass="8636">MVLREEDGIMKPSDEEIKVLNKELDRVNESCSERLEKTFEEDNDLNENNKRKKTRNDTTYRAKFGAKEAKDKN</sequence>
<evidence type="ECO:0000313" key="2">
    <source>
        <dbReference type="EMBL" id="GBB83461.1"/>
    </source>
</evidence>